<proteinExistence type="predicted"/>
<dbReference type="RefSeq" id="WP_203353510.1">
    <property type="nucleotide sequence ID" value="NZ_CP069127.1"/>
</dbReference>
<evidence type="ECO:0000313" key="2">
    <source>
        <dbReference type="Proteomes" id="UP000596248"/>
    </source>
</evidence>
<evidence type="ECO:0000313" key="1">
    <source>
        <dbReference type="EMBL" id="QRG66444.1"/>
    </source>
</evidence>
<reference evidence="1 2" key="1">
    <citation type="submission" date="2021-01" db="EMBL/GenBank/DDBJ databases">
        <title>Identification of strong promoters based on the transcriptome of Brevibacillus choshinensis.</title>
        <authorList>
            <person name="Yao D."/>
            <person name="Zhang K."/>
            <person name="Wu J."/>
        </authorList>
    </citation>
    <scope>NUCLEOTIDE SEQUENCE [LARGE SCALE GENOMIC DNA]</scope>
    <source>
        <strain evidence="1 2">HPD31-SP3</strain>
    </source>
</reference>
<name>A0ABX7FL71_BRECH</name>
<accession>A0ABX7FL71</accession>
<sequence>MSEFIQLLNSITDVHVLEAMREGLASRAPAAELTWDERNDIYQRIQAIVCRIIQLEP</sequence>
<dbReference type="Proteomes" id="UP000596248">
    <property type="component" value="Chromosome"/>
</dbReference>
<gene>
    <name evidence="1" type="ORF">JNE38_23360</name>
</gene>
<keyword evidence="2" id="KW-1185">Reference proteome</keyword>
<dbReference type="EMBL" id="CP069127">
    <property type="protein sequence ID" value="QRG66444.1"/>
    <property type="molecule type" value="Genomic_DNA"/>
</dbReference>
<protein>
    <submittedName>
        <fullName evidence="1">Uncharacterized protein</fullName>
    </submittedName>
</protein>
<organism evidence="1 2">
    <name type="scientific">Brevibacillus choshinensis</name>
    <dbReference type="NCBI Taxonomy" id="54911"/>
    <lineage>
        <taxon>Bacteria</taxon>
        <taxon>Bacillati</taxon>
        <taxon>Bacillota</taxon>
        <taxon>Bacilli</taxon>
        <taxon>Bacillales</taxon>
        <taxon>Paenibacillaceae</taxon>
        <taxon>Brevibacillus</taxon>
    </lineage>
</organism>